<reference evidence="1 2" key="1">
    <citation type="submission" date="2017-09" db="EMBL/GenBank/DDBJ databases">
        <authorList>
            <person name="Lee N."/>
            <person name="Cho B.-K."/>
        </authorList>
    </citation>
    <scope>NUCLEOTIDE SEQUENCE [LARGE SCALE GENOMIC DNA]</scope>
    <source>
        <strain evidence="1 2">ATCC 27476</strain>
    </source>
</reference>
<name>A0A5J6IXU8_STRVI</name>
<proteinExistence type="predicted"/>
<sequence>MASHWYPVVEAGDDFLTSAPFRYEHSVETTAPAERIWDILTGEQLVDWVWAFTGLNWNSSRPFGVGTVRDVTLLKFFTARERFFRWDEGRRYSFSVYEASRPGLRHAAEDWTVEPTPSGSRLTWTMAIQPTSLATPLIWVSSPVIGLIQRHALGAVRTAVRD</sequence>
<dbReference type="Pfam" id="PF10604">
    <property type="entry name" value="Polyketide_cyc2"/>
    <property type="match status" value="1"/>
</dbReference>
<dbReference type="RefSeq" id="WP_150492266.1">
    <property type="nucleotide sequence ID" value="NZ_BNBW01000012.1"/>
</dbReference>
<dbReference type="InterPro" id="IPR023393">
    <property type="entry name" value="START-like_dom_sf"/>
</dbReference>
<organism evidence="1 2">
    <name type="scientific">Streptomyces vinaceus</name>
    <dbReference type="NCBI Taxonomy" id="1960"/>
    <lineage>
        <taxon>Bacteria</taxon>
        <taxon>Bacillati</taxon>
        <taxon>Actinomycetota</taxon>
        <taxon>Actinomycetes</taxon>
        <taxon>Kitasatosporales</taxon>
        <taxon>Streptomycetaceae</taxon>
        <taxon>Streptomyces</taxon>
    </lineage>
</organism>
<evidence type="ECO:0000313" key="2">
    <source>
        <dbReference type="Proteomes" id="UP000325563"/>
    </source>
</evidence>
<gene>
    <name evidence="1" type="ORF">CP980_00735</name>
</gene>
<dbReference type="SUPFAM" id="SSF55961">
    <property type="entry name" value="Bet v1-like"/>
    <property type="match status" value="1"/>
</dbReference>
<dbReference type="CDD" id="cd07821">
    <property type="entry name" value="PYR_PYL_RCAR_like"/>
    <property type="match status" value="1"/>
</dbReference>
<protein>
    <submittedName>
        <fullName evidence="1">SRPBCC family protein</fullName>
    </submittedName>
</protein>
<dbReference type="KEGG" id="svn:CP980_00735"/>
<dbReference type="AlphaFoldDB" id="A0A5J6IXU8"/>
<dbReference type="Proteomes" id="UP000325563">
    <property type="component" value="Chromosome"/>
</dbReference>
<dbReference type="EMBL" id="CP023692">
    <property type="protein sequence ID" value="QEV43797.1"/>
    <property type="molecule type" value="Genomic_DNA"/>
</dbReference>
<evidence type="ECO:0000313" key="1">
    <source>
        <dbReference type="EMBL" id="QEV43797.1"/>
    </source>
</evidence>
<dbReference type="GeneID" id="95609108"/>
<accession>A0A5J6IXU8</accession>
<dbReference type="Gene3D" id="3.30.530.20">
    <property type="match status" value="1"/>
</dbReference>
<keyword evidence="2" id="KW-1185">Reference proteome</keyword>
<dbReference type="InterPro" id="IPR019587">
    <property type="entry name" value="Polyketide_cyclase/dehydratase"/>
</dbReference>